<dbReference type="EMBL" id="HBUF01037706">
    <property type="protein sequence ID" value="CAG6617033.1"/>
    <property type="molecule type" value="Transcribed_RNA"/>
</dbReference>
<evidence type="ECO:0000256" key="1">
    <source>
        <dbReference type="SAM" id="MobiDB-lite"/>
    </source>
</evidence>
<dbReference type="SUPFAM" id="SSF51569">
    <property type="entry name" value="Aldolase"/>
    <property type="match status" value="1"/>
</dbReference>
<evidence type="ECO:0000313" key="3">
    <source>
        <dbReference type="EMBL" id="CAG6617033.1"/>
    </source>
</evidence>
<dbReference type="CDD" id="cd11615">
    <property type="entry name" value="SAF_NeuB_like"/>
    <property type="match status" value="1"/>
</dbReference>
<organism evidence="3">
    <name type="scientific">Cacopsylla melanoneura</name>
    <dbReference type="NCBI Taxonomy" id="428564"/>
    <lineage>
        <taxon>Eukaryota</taxon>
        <taxon>Metazoa</taxon>
        <taxon>Ecdysozoa</taxon>
        <taxon>Arthropoda</taxon>
        <taxon>Hexapoda</taxon>
        <taxon>Insecta</taxon>
        <taxon>Pterygota</taxon>
        <taxon>Neoptera</taxon>
        <taxon>Paraneoptera</taxon>
        <taxon>Hemiptera</taxon>
        <taxon>Sternorrhyncha</taxon>
        <taxon>Psylloidea</taxon>
        <taxon>Psyllidae</taxon>
        <taxon>Psyllinae</taxon>
        <taxon>Cacopsylla</taxon>
    </lineage>
</organism>
<feature type="compositionally biased region" description="Basic and acidic residues" evidence="1">
    <location>
        <begin position="335"/>
        <end position="351"/>
    </location>
</feature>
<name>A0A8D8PXK7_9HEMI</name>
<dbReference type="PANTHER" id="PTHR42966:SF1">
    <property type="entry name" value="SIALIC ACID SYNTHASE"/>
    <property type="match status" value="1"/>
</dbReference>
<dbReference type="InterPro" id="IPR006190">
    <property type="entry name" value="SAF_AFP_Neu5Ac"/>
</dbReference>
<dbReference type="EMBL" id="HBUF01383364">
    <property type="protein sequence ID" value="CAG6731168.1"/>
    <property type="molecule type" value="Transcribed_RNA"/>
</dbReference>
<dbReference type="AlphaFoldDB" id="A0A8D8PXK7"/>
<accession>A0A8D8PXK7</accession>
<dbReference type="GO" id="GO:0016051">
    <property type="term" value="P:carbohydrate biosynthetic process"/>
    <property type="evidence" value="ECO:0007669"/>
    <property type="project" value="InterPro"/>
</dbReference>
<reference evidence="3" key="1">
    <citation type="submission" date="2021-05" db="EMBL/GenBank/DDBJ databases">
        <authorList>
            <person name="Alioto T."/>
            <person name="Alioto T."/>
            <person name="Gomez Garrido J."/>
        </authorList>
    </citation>
    <scope>NUCLEOTIDE SEQUENCE</scope>
</reference>
<dbReference type="InterPro" id="IPR057736">
    <property type="entry name" value="SAF_PseI/NeuA/NeuB"/>
</dbReference>
<dbReference type="InterPro" id="IPR051690">
    <property type="entry name" value="PseI-like"/>
</dbReference>
<dbReference type="Pfam" id="PF08666">
    <property type="entry name" value="SAF"/>
    <property type="match status" value="1"/>
</dbReference>
<dbReference type="InterPro" id="IPR013974">
    <property type="entry name" value="SAF"/>
</dbReference>
<dbReference type="InterPro" id="IPR013132">
    <property type="entry name" value="PseI/NeuA/B-like_N"/>
</dbReference>
<dbReference type="Gene3D" id="3.20.20.70">
    <property type="entry name" value="Aldolase class I"/>
    <property type="match status" value="1"/>
</dbReference>
<dbReference type="PANTHER" id="PTHR42966">
    <property type="entry name" value="N-ACETYLNEURAMINATE SYNTHASE"/>
    <property type="match status" value="1"/>
</dbReference>
<proteinExistence type="predicted"/>
<dbReference type="Pfam" id="PF03102">
    <property type="entry name" value="NeuB"/>
    <property type="match status" value="1"/>
</dbReference>
<evidence type="ECO:0000259" key="2">
    <source>
        <dbReference type="PROSITE" id="PS50844"/>
    </source>
</evidence>
<dbReference type="PROSITE" id="PS50844">
    <property type="entry name" value="AFP_LIKE"/>
    <property type="match status" value="1"/>
</dbReference>
<dbReference type="InterPro" id="IPR036732">
    <property type="entry name" value="AFP_Neu5c_C_sf"/>
</dbReference>
<dbReference type="SUPFAM" id="SSF51269">
    <property type="entry name" value="AFP III-like domain"/>
    <property type="match status" value="1"/>
</dbReference>
<dbReference type="InterPro" id="IPR013785">
    <property type="entry name" value="Aldolase_TIM"/>
</dbReference>
<dbReference type="GO" id="GO:0047444">
    <property type="term" value="F:N-acylneuraminate-9-phosphate synthase activity"/>
    <property type="evidence" value="ECO:0007669"/>
    <property type="project" value="TreeGrafter"/>
</dbReference>
<dbReference type="Gene3D" id="3.90.1210.10">
    <property type="entry name" value="Antifreeze-like/N-acetylneuraminic acid synthase C-terminal domain"/>
    <property type="match status" value="1"/>
</dbReference>
<protein>
    <submittedName>
        <fullName evidence="3">Sialic acid synthase</fullName>
    </submittedName>
</protein>
<dbReference type="SMART" id="SM00858">
    <property type="entry name" value="SAF"/>
    <property type="match status" value="1"/>
</dbReference>
<feature type="region of interest" description="Disordered" evidence="1">
    <location>
        <begin position="330"/>
        <end position="351"/>
    </location>
</feature>
<dbReference type="EMBL" id="HBUF01189049">
    <property type="protein sequence ID" value="CAG6657627.1"/>
    <property type="molecule type" value="Transcribed_RNA"/>
</dbReference>
<sequence length="351" mass="38871">MRFQNGTNVDEGQPCFIIAEIGQNHQGDLDVAKTMIAKAKECGADCVKFQKTHLPSKFNRAALDKVYDSPHSWGITYGEHKQYLEFSQEEYQILQQYAEQQVGIMFTASAMDQVSFDFLRSLNPPFIKLGSGDSNNIPLIRHAASTMIPLIISTGMLPDISHIDRIYATVSQFHSNFALLHCVSAYPTPYNEVNLRVIATLRHRYPDIPIGYSGHENGVEVCIGAVAMGAQIIEKHFTLNKSLKGNDHSSSLTPSELQALVNGIRIIETSRGSPTKRRQPSETPCYLKLGKTIVTARQIKKGAVIEESDLGVKVAEPRGICGSQVESLVGRRSKRNLEPDASIREGDLEDE</sequence>
<feature type="domain" description="AFP-like" evidence="2">
    <location>
        <begin position="292"/>
        <end position="351"/>
    </location>
</feature>